<comment type="caution">
    <text evidence="1">The sequence shown here is derived from an EMBL/GenBank/DDBJ whole genome shotgun (WGS) entry which is preliminary data.</text>
</comment>
<reference evidence="1 2" key="1">
    <citation type="submission" date="2024-10" db="EMBL/GenBank/DDBJ databases">
        <title>The Natural Products Discovery Center: Release of the First 8490 Sequenced Strains for Exploring Actinobacteria Biosynthetic Diversity.</title>
        <authorList>
            <person name="Kalkreuter E."/>
            <person name="Kautsar S.A."/>
            <person name="Yang D."/>
            <person name="Bader C.D."/>
            <person name="Teijaro C.N."/>
            <person name="Fluegel L."/>
            <person name="Davis C.M."/>
            <person name="Simpson J.R."/>
            <person name="Lauterbach L."/>
            <person name="Steele A.D."/>
            <person name="Gui C."/>
            <person name="Meng S."/>
            <person name="Li G."/>
            <person name="Viehrig K."/>
            <person name="Ye F."/>
            <person name="Su P."/>
            <person name="Kiefer A.F."/>
            <person name="Nichols A."/>
            <person name="Cepeda A.J."/>
            <person name="Yan W."/>
            <person name="Fan B."/>
            <person name="Jiang Y."/>
            <person name="Adhikari A."/>
            <person name="Zheng C.-J."/>
            <person name="Schuster L."/>
            <person name="Cowan T.M."/>
            <person name="Smanski M.J."/>
            <person name="Chevrette M.G."/>
            <person name="De Carvalho L.P.S."/>
            <person name="Shen B."/>
        </authorList>
    </citation>
    <scope>NUCLEOTIDE SEQUENCE [LARGE SCALE GENOMIC DNA]</scope>
    <source>
        <strain evidence="1 2">NPDC019481</strain>
    </source>
</reference>
<dbReference type="RefSeq" id="WP_397407826.1">
    <property type="nucleotide sequence ID" value="NZ_JBIRYI010000021.1"/>
</dbReference>
<evidence type="ECO:0000313" key="2">
    <source>
        <dbReference type="Proteomes" id="UP001611580"/>
    </source>
</evidence>
<accession>A0ABW7XRI2</accession>
<protein>
    <recommendedName>
        <fullName evidence="3">NAD kinase</fullName>
    </recommendedName>
</protein>
<dbReference type="InterPro" id="IPR016064">
    <property type="entry name" value="NAD/diacylglycerol_kinase_sf"/>
</dbReference>
<organism evidence="1 2">
    <name type="scientific">Promicromonospora kroppenstedtii</name>
    <dbReference type="NCBI Taxonomy" id="440482"/>
    <lineage>
        <taxon>Bacteria</taxon>
        <taxon>Bacillati</taxon>
        <taxon>Actinomycetota</taxon>
        <taxon>Actinomycetes</taxon>
        <taxon>Micrococcales</taxon>
        <taxon>Promicromonosporaceae</taxon>
        <taxon>Promicromonospora</taxon>
    </lineage>
</organism>
<keyword evidence="2" id="KW-1185">Reference proteome</keyword>
<dbReference type="InterPro" id="IPR017437">
    <property type="entry name" value="ATP-NAD_kinase_PpnK-typ_C"/>
</dbReference>
<dbReference type="SUPFAM" id="SSF111331">
    <property type="entry name" value="NAD kinase/diacylglycerol kinase-like"/>
    <property type="match status" value="1"/>
</dbReference>
<evidence type="ECO:0000313" key="1">
    <source>
        <dbReference type="EMBL" id="MFI2490163.1"/>
    </source>
</evidence>
<dbReference type="EMBL" id="JBIRYI010000021">
    <property type="protein sequence ID" value="MFI2490163.1"/>
    <property type="molecule type" value="Genomic_DNA"/>
</dbReference>
<name>A0ABW7XRI2_9MICO</name>
<sequence>MALRTRAVLVHRRTELDELLDRHATRGQAEFFLRTRGRTLADVEARHEAAASARRAVAASVPSDWALAEVERADLDRFLFAPEDVVLVVGQDGLVANVAKYLDRQLVVGVDPEPGANLGVLVRHGAEDVAEIIGDLADRQSDVAAGQGDRVPAATPRCDELTMVHARLDDGQELHAVNELFLGHPSHQSARYTLRVDRGSERQSSSGLIVSTGTGATGWCASIAHDRGGRRLPAPTDPALAWFVREAWPSPVTGVTMTEGVLGDGAELVVAVQSDRLVVFGDGMEADRLEVSWGQEVRIGVAERRLRLL</sequence>
<evidence type="ECO:0008006" key="3">
    <source>
        <dbReference type="Google" id="ProtNLM"/>
    </source>
</evidence>
<dbReference type="Gene3D" id="2.60.200.30">
    <property type="entry name" value="Probable inorganic polyphosphate/atp-NAD kinase, domain 2"/>
    <property type="match status" value="1"/>
</dbReference>
<gene>
    <name evidence="1" type="ORF">ACH47X_24850</name>
</gene>
<dbReference type="Proteomes" id="UP001611580">
    <property type="component" value="Unassembled WGS sequence"/>
</dbReference>
<proteinExistence type="predicted"/>